<dbReference type="InterPro" id="IPR008912">
    <property type="entry name" value="Uncharacterised_CoxE"/>
</dbReference>
<evidence type="ECO:0000313" key="2">
    <source>
        <dbReference type="EMBL" id="MBT9292991.1"/>
    </source>
</evidence>
<comment type="caution">
    <text evidence="2">The sequence shown here is derived from an EMBL/GenBank/DDBJ whole genome shotgun (WGS) entry which is preliminary data.</text>
</comment>
<dbReference type="Proteomes" id="UP000766595">
    <property type="component" value="Unassembled WGS sequence"/>
</dbReference>
<dbReference type="PANTHER" id="PTHR30634:SF16">
    <property type="entry name" value="OUTER-MEMBRANE LIPOPROTEIN LOLB"/>
    <property type="match status" value="1"/>
</dbReference>
<reference evidence="2 3" key="1">
    <citation type="submission" date="2021-06" db="EMBL/GenBank/DDBJ databases">
        <authorList>
            <person name="Grouzdev D.S."/>
            <person name="Koziaeva V."/>
        </authorList>
    </citation>
    <scope>NUCLEOTIDE SEQUENCE [LARGE SCALE GENOMIC DNA]</scope>
    <source>
        <strain evidence="2 3">22</strain>
    </source>
</reference>
<gene>
    <name evidence="2" type="ORF">KL771_26250</name>
</gene>
<sequence length="374" mass="41239">MSETESEGDRLHRLNRWRMALGRHAGDLGGGLSERDARIDGALEVVYGRGLGRRSQSGTLDPSQIALPEWLADMRRLFPRSVFEAVQGHAIDRFGMSDLLADPELLARLEPNRDLMKVLLTFKGRIDPRLADMARKIVAEVVDEIVRRLKPRMERSLSGRRRRHRAVGLRSAADFDLAGTVRSNLAHYDPQTRRLVPQRLRFNGRQSRRLPFTVILCVDQSGSMLMSLVHATVMASIMARLPGVEVRFVVFDTAVVDLSDRLDDPIDLLFAVQLGGGTNIGAALAYCESLITQPSRTVLALVSDFCEGASVARLVAAVRRLNEARVVTLGLAALDEAATPVYDRAIAARLADAGMQVAALTPDRFAEWLADIIA</sequence>
<organism evidence="2 3">
    <name type="scientific">Prosthecodimorpha staleyi</name>
    <dbReference type="NCBI Taxonomy" id="2840188"/>
    <lineage>
        <taxon>Bacteria</taxon>
        <taxon>Pseudomonadati</taxon>
        <taxon>Pseudomonadota</taxon>
        <taxon>Alphaproteobacteria</taxon>
        <taxon>Hyphomicrobiales</taxon>
        <taxon>Ancalomicrobiaceae</taxon>
        <taxon>Prosthecodimorpha</taxon>
    </lineage>
</organism>
<evidence type="ECO:0000259" key="1">
    <source>
        <dbReference type="SMART" id="SM00327"/>
    </source>
</evidence>
<proteinExistence type="predicted"/>
<dbReference type="InterPro" id="IPR002035">
    <property type="entry name" value="VWF_A"/>
</dbReference>
<dbReference type="SMART" id="SM00327">
    <property type="entry name" value="VWA"/>
    <property type="match status" value="1"/>
</dbReference>
<dbReference type="EMBL" id="JAHHZF010000017">
    <property type="protein sequence ID" value="MBT9292991.1"/>
    <property type="molecule type" value="Genomic_DNA"/>
</dbReference>
<dbReference type="SUPFAM" id="SSF53300">
    <property type="entry name" value="vWA-like"/>
    <property type="match status" value="1"/>
</dbReference>
<evidence type="ECO:0000313" key="3">
    <source>
        <dbReference type="Proteomes" id="UP000766595"/>
    </source>
</evidence>
<dbReference type="Gene3D" id="3.40.50.410">
    <property type="entry name" value="von Willebrand factor, type A domain"/>
    <property type="match status" value="1"/>
</dbReference>
<dbReference type="RefSeq" id="WP_261971491.1">
    <property type="nucleotide sequence ID" value="NZ_JAHHZF010000017.1"/>
</dbReference>
<dbReference type="InterPro" id="IPR036465">
    <property type="entry name" value="vWFA_dom_sf"/>
</dbReference>
<dbReference type="InterPro" id="IPR050458">
    <property type="entry name" value="LolB"/>
</dbReference>
<feature type="domain" description="VWFA" evidence="1">
    <location>
        <begin position="211"/>
        <end position="370"/>
    </location>
</feature>
<keyword evidence="3" id="KW-1185">Reference proteome</keyword>
<dbReference type="Pfam" id="PF05762">
    <property type="entry name" value="VWA_CoxE"/>
    <property type="match status" value="1"/>
</dbReference>
<dbReference type="AlphaFoldDB" id="A0A947DAF2"/>
<accession>A0A947DAF2</accession>
<protein>
    <submittedName>
        <fullName evidence="2">VWA domain-containing protein</fullName>
    </submittedName>
</protein>
<name>A0A947DAF2_9HYPH</name>
<dbReference type="PANTHER" id="PTHR30634">
    <property type="entry name" value="OUTER MEMBRANE LOLAB LIPOPROTEIN INSERTION APPARATUS"/>
    <property type="match status" value="1"/>
</dbReference>